<name>A0AAV1ZAK6_9ARAC</name>
<feature type="non-terminal residue" evidence="1">
    <location>
        <position position="83"/>
    </location>
</feature>
<sequence>MGIPNPSFMFVSNQTYAFSRSRSCSTDLWCRFSTLSCCCSYSRCSYLFRNSSHRCRSKVRSTRKFSCSTRSCYQPTWRCRCSF</sequence>
<organism evidence="1 2">
    <name type="scientific">Larinioides sclopetarius</name>
    <dbReference type="NCBI Taxonomy" id="280406"/>
    <lineage>
        <taxon>Eukaryota</taxon>
        <taxon>Metazoa</taxon>
        <taxon>Ecdysozoa</taxon>
        <taxon>Arthropoda</taxon>
        <taxon>Chelicerata</taxon>
        <taxon>Arachnida</taxon>
        <taxon>Araneae</taxon>
        <taxon>Araneomorphae</taxon>
        <taxon>Entelegynae</taxon>
        <taxon>Araneoidea</taxon>
        <taxon>Araneidae</taxon>
        <taxon>Larinioides</taxon>
    </lineage>
</organism>
<gene>
    <name evidence="1" type="ORF">LARSCL_LOCUS4248</name>
</gene>
<dbReference type="AlphaFoldDB" id="A0AAV1ZAK6"/>
<evidence type="ECO:0000313" key="1">
    <source>
        <dbReference type="EMBL" id="CAL1268576.1"/>
    </source>
</evidence>
<dbReference type="EMBL" id="CAXIEN010000034">
    <property type="protein sequence ID" value="CAL1268576.1"/>
    <property type="molecule type" value="Genomic_DNA"/>
</dbReference>
<comment type="caution">
    <text evidence="1">The sequence shown here is derived from an EMBL/GenBank/DDBJ whole genome shotgun (WGS) entry which is preliminary data.</text>
</comment>
<proteinExistence type="predicted"/>
<dbReference type="Proteomes" id="UP001497382">
    <property type="component" value="Unassembled WGS sequence"/>
</dbReference>
<keyword evidence="2" id="KW-1185">Reference proteome</keyword>
<accession>A0AAV1ZAK6</accession>
<protein>
    <submittedName>
        <fullName evidence="1">Uncharacterized protein</fullName>
    </submittedName>
</protein>
<reference evidence="1 2" key="1">
    <citation type="submission" date="2024-04" db="EMBL/GenBank/DDBJ databases">
        <authorList>
            <person name="Rising A."/>
            <person name="Reimegard J."/>
            <person name="Sonavane S."/>
            <person name="Akerstrom W."/>
            <person name="Nylinder S."/>
            <person name="Hedman E."/>
            <person name="Kallberg Y."/>
        </authorList>
    </citation>
    <scope>NUCLEOTIDE SEQUENCE [LARGE SCALE GENOMIC DNA]</scope>
</reference>
<evidence type="ECO:0000313" key="2">
    <source>
        <dbReference type="Proteomes" id="UP001497382"/>
    </source>
</evidence>